<accession>A0A179SSR4</accession>
<organism evidence="11 12">
    <name type="scientific">Metabacillus litoralis</name>
    <dbReference type="NCBI Taxonomy" id="152268"/>
    <lineage>
        <taxon>Bacteria</taxon>
        <taxon>Bacillati</taxon>
        <taxon>Bacillota</taxon>
        <taxon>Bacilli</taxon>
        <taxon>Bacillales</taxon>
        <taxon>Bacillaceae</taxon>
        <taxon>Metabacillus</taxon>
    </lineage>
</organism>
<dbReference type="GO" id="GO:0044780">
    <property type="term" value="P:bacterial-type flagellum assembly"/>
    <property type="evidence" value="ECO:0007669"/>
    <property type="project" value="UniProtKB-UniRule"/>
</dbReference>
<dbReference type="GO" id="GO:0009425">
    <property type="term" value="C:bacterial-type flagellum basal body"/>
    <property type="evidence" value="ECO:0007669"/>
    <property type="project" value="UniProtKB-SubCell"/>
</dbReference>
<keyword evidence="11" id="KW-0969">Cilium</keyword>
<keyword evidence="7 10" id="KW-0472">Membrane</keyword>
<evidence type="ECO:0000256" key="1">
    <source>
        <dbReference type="ARBA" id="ARBA00002578"/>
    </source>
</evidence>
<evidence type="ECO:0000313" key="12">
    <source>
        <dbReference type="Proteomes" id="UP000078534"/>
    </source>
</evidence>
<feature type="transmembrane region" description="Helical" evidence="10">
    <location>
        <begin position="122"/>
        <end position="141"/>
    </location>
</feature>
<comment type="caution">
    <text evidence="11">The sequence shown here is derived from an EMBL/GenBank/DDBJ whole genome shotgun (WGS) entry which is preliminary data.</text>
</comment>
<feature type="transmembrane region" description="Helical" evidence="10">
    <location>
        <begin position="208"/>
        <end position="236"/>
    </location>
</feature>
<dbReference type="InterPro" id="IPR006303">
    <property type="entry name" value="FliR"/>
</dbReference>
<evidence type="ECO:0000256" key="9">
    <source>
        <dbReference type="NCBIfam" id="TIGR01400"/>
    </source>
</evidence>
<evidence type="ECO:0000256" key="3">
    <source>
        <dbReference type="ARBA" id="ARBA00021717"/>
    </source>
</evidence>
<keyword evidence="5 10" id="KW-0812">Transmembrane</keyword>
<name>A0A179SSR4_9BACI</name>
<dbReference type="EMBL" id="LWSG01000042">
    <property type="protein sequence ID" value="OAS83322.1"/>
    <property type="molecule type" value="Genomic_DNA"/>
</dbReference>
<keyword evidence="8 10" id="KW-0975">Bacterial flagellum</keyword>
<evidence type="ECO:0000256" key="5">
    <source>
        <dbReference type="ARBA" id="ARBA00022692"/>
    </source>
</evidence>
<evidence type="ECO:0000256" key="8">
    <source>
        <dbReference type="ARBA" id="ARBA00023143"/>
    </source>
</evidence>
<proteinExistence type="inferred from homology"/>
<dbReference type="GO" id="GO:0005886">
    <property type="term" value="C:plasma membrane"/>
    <property type="evidence" value="ECO:0007669"/>
    <property type="project" value="UniProtKB-SubCell"/>
</dbReference>
<evidence type="ECO:0000256" key="10">
    <source>
        <dbReference type="RuleBase" id="RU362071"/>
    </source>
</evidence>
<feature type="transmembrane region" description="Helical" evidence="10">
    <location>
        <begin position="177"/>
        <end position="202"/>
    </location>
</feature>
<comment type="function">
    <text evidence="1 10">Role in flagellar biosynthesis.</text>
</comment>
<evidence type="ECO:0000256" key="4">
    <source>
        <dbReference type="ARBA" id="ARBA00022475"/>
    </source>
</evidence>
<sequence>MVIILENYPAFLLVFMRITAFFVTLPLFSYRNIPNTHKIGFSFFLAYIMFISLEPPAIEIDSQYFILILKEALFGLIIGFCAYFILAAVQIAGSFIDFQMGFAIANVIDPQTGAQSPLIGQFLYTLSLLLMISLNAHHLLLDGVFYSYQFVPIDQLFLPLGEENIIEFIVQTFNSMFIIAFQMSIPVVGSLFLVDIALGIVARTVPQLNIFVVGLPLKIGVSFIMLILVMGALFLLMQQLFETMTYTMRGLMELLGGVGNEPS</sequence>
<keyword evidence="6 10" id="KW-1133">Transmembrane helix</keyword>
<keyword evidence="4 10" id="KW-1003">Cell membrane</keyword>
<evidence type="ECO:0000256" key="7">
    <source>
        <dbReference type="ARBA" id="ARBA00023136"/>
    </source>
</evidence>
<dbReference type="PRINTS" id="PR00953">
    <property type="entry name" value="TYPE3IMRPROT"/>
</dbReference>
<evidence type="ECO:0000256" key="6">
    <source>
        <dbReference type="ARBA" id="ARBA00022989"/>
    </source>
</evidence>
<dbReference type="Pfam" id="PF01311">
    <property type="entry name" value="Bac_export_1"/>
    <property type="match status" value="1"/>
</dbReference>
<feature type="transmembrane region" description="Helical" evidence="10">
    <location>
        <begin position="12"/>
        <end position="33"/>
    </location>
</feature>
<dbReference type="GO" id="GO:0006605">
    <property type="term" value="P:protein targeting"/>
    <property type="evidence" value="ECO:0007669"/>
    <property type="project" value="UniProtKB-UniRule"/>
</dbReference>
<keyword evidence="12" id="KW-1185">Reference proteome</keyword>
<gene>
    <name evidence="11" type="ORF">A6K24_09395</name>
</gene>
<dbReference type="InterPro" id="IPR002010">
    <property type="entry name" value="T3SS_IM_R"/>
</dbReference>
<comment type="subcellular location">
    <subcellularLocation>
        <location evidence="10">Cell membrane</location>
        <topology evidence="10">Multi-pass membrane protein</topology>
    </subcellularLocation>
    <subcellularLocation>
        <location evidence="10">Bacterial flagellum basal body</location>
    </subcellularLocation>
</comment>
<evidence type="ECO:0000256" key="2">
    <source>
        <dbReference type="ARBA" id="ARBA00009772"/>
    </source>
</evidence>
<dbReference type="RefSeq" id="WP_066337717.1">
    <property type="nucleotide sequence ID" value="NZ_LWSG01000042.1"/>
</dbReference>
<evidence type="ECO:0000313" key="11">
    <source>
        <dbReference type="EMBL" id="OAS83322.1"/>
    </source>
</evidence>
<comment type="similarity">
    <text evidence="2 10">Belongs to the FliR/MopE/SpaR family.</text>
</comment>
<dbReference type="STRING" id="152268.A6K24_09395"/>
<keyword evidence="11" id="KW-0966">Cell projection</keyword>
<dbReference type="OrthoDB" id="9807748at2"/>
<dbReference type="AlphaFoldDB" id="A0A179SSR4"/>
<reference evidence="12" key="1">
    <citation type="submission" date="2016-04" db="EMBL/GenBank/DDBJ databases">
        <authorList>
            <person name="Lyu Z."/>
            <person name="Lyu W."/>
        </authorList>
    </citation>
    <scope>NUCLEOTIDE SEQUENCE [LARGE SCALE GENOMIC DNA]</scope>
    <source>
        <strain evidence="12">C44</strain>
    </source>
</reference>
<feature type="transmembrane region" description="Helical" evidence="10">
    <location>
        <begin position="72"/>
        <end position="92"/>
    </location>
</feature>
<dbReference type="Proteomes" id="UP000078534">
    <property type="component" value="Unassembled WGS sequence"/>
</dbReference>
<protein>
    <recommendedName>
        <fullName evidence="3 9">Flagellar biosynthetic protein FliR</fullName>
    </recommendedName>
</protein>
<dbReference type="PANTHER" id="PTHR30065">
    <property type="entry name" value="FLAGELLAR BIOSYNTHETIC PROTEIN FLIR"/>
    <property type="match status" value="1"/>
</dbReference>
<keyword evidence="11" id="KW-0282">Flagellum</keyword>
<dbReference type="PANTHER" id="PTHR30065:SF1">
    <property type="entry name" value="SURFACE PRESENTATION OF ANTIGENS PROTEIN SPAR"/>
    <property type="match status" value="1"/>
</dbReference>
<feature type="transmembrane region" description="Helical" evidence="10">
    <location>
        <begin position="39"/>
        <end position="60"/>
    </location>
</feature>
<dbReference type="NCBIfam" id="TIGR01400">
    <property type="entry name" value="fliR"/>
    <property type="match status" value="1"/>
</dbReference>